<dbReference type="InterPro" id="IPR046758">
    <property type="entry name" value="Sey1/RHD3-like_3HB"/>
</dbReference>
<dbReference type="Proteomes" id="UP001151532">
    <property type="component" value="Chromosome 12"/>
</dbReference>
<dbReference type="GO" id="GO:0005783">
    <property type="term" value="C:endoplasmic reticulum"/>
    <property type="evidence" value="ECO:0007669"/>
    <property type="project" value="TreeGrafter"/>
</dbReference>
<dbReference type="PANTHER" id="PTHR45923:SF20">
    <property type="entry name" value="PROTEIN ROOT HAIR DEFECTIVE 3 HOMOLOG 2"/>
    <property type="match status" value="1"/>
</dbReference>
<name>A0A9Q0VGC9_SALPP</name>
<protein>
    <submittedName>
        <fullName evidence="2">PROTEIN SEY1</fullName>
    </submittedName>
</protein>
<reference evidence="2" key="1">
    <citation type="submission" date="2022-11" db="EMBL/GenBank/DDBJ databases">
        <authorList>
            <person name="Hyden B.L."/>
            <person name="Feng K."/>
            <person name="Yates T."/>
            <person name="Jawdy S."/>
            <person name="Smart L.B."/>
            <person name="Muchero W."/>
        </authorList>
    </citation>
    <scope>NUCLEOTIDE SEQUENCE</scope>
    <source>
        <tissue evidence="2">Shoot tip</tissue>
    </source>
</reference>
<keyword evidence="3" id="KW-1185">Reference proteome</keyword>
<evidence type="ECO:0000313" key="3">
    <source>
        <dbReference type="Proteomes" id="UP001151532"/>
    </source>
</evidence>
<dbReference type="InterPro" id="IPR008803">
    <property type="entry name" value="RHD3/Sey1"/>
</dbReference>
<evidence type="ECO:0000313" key="2">
    <source>
        <dbReference type="EMBL" id="KAJ6748231.1"/>
    </source>
</evidence>
<gene>
    <name evidence="2" type="ORF">OIU79_029363</name>
</gene>
<sequence>MLMHLYSNTINRFKTSLEQSLNEGQEYLAAIHLCSQSCMLEFDQGCEDAAIQQSECNASKFREKLICYMLSEMMAEYKKQITHALIRRVEYLLEGSEIDTKLQHLREHARNLLEMKAREAADPGRVLMRMKDRYITSL</sequence>
<dbReference type="PANTHER" id="PTHR45923">
    <property type="entry name" value="PROTEIN SEY1"/>
    <property type="match status" value="1"/>
</dbReference>
<feature type="domain" description="Sey1/RHD3-like three-helix bundle" evidence="1">
    <location>
        <begin position="1"/>
        <end position="91"/>
    </location>
</feature>
<dbReference type="GO" id="GO:0016320">
    <property type="term" value="P:endoplasmic reticulum membrane fusion"/>
    <property type="evidence" value="ECO:0007669"/>
    <property type="project" value="TreeGrafter"/>
</dbReference>
<accession>A0A9Q0VGC9</accession>
<organism evidence="2 3">
    <name type="scientific">Salix purpurea</name>
    <name type="common">Purple osier willow</name>
    <dbReference type="NCBI Taxonomy" id="77065"/>
    <lineage>
        <taxon>Eukaryota</taxon>
        <taxon>Viridiplantae</taxon>
        <taxon>Streptophyta</taxon>
        <taxon>Embryophyta</taxon>
        <taxon>Tracheophyta</taxon>
        <taxon>Spermatophyta</taxon>
        <taxon>Magnoliopsida</taxon>
        <taxon>eudicotyledons</taxon>
        <taxon>Gunneridae</taxon>
        <taxon>Pentapetalae</taxon>
        <taxon>rosids</taxon>
        <taxon>fabids</taxon>
        <taxon>Malpighiales</taxon>
        <taxon>Salicaceae</taxon>
        <taxon>Saliceae</taxon>
        <taxon>Salix</taxon>
    </lineage>
</organism>
<reference evidence="2" key="2">
    <citation type="journal article" date="2023" name="Int. J. Mol. Sci.">
        <title>De Novo Assembly and Annotation of 11 Diverse Shrub Willow (Salix) Genomes Reveals Novel Gene Organization in Sex-Linked Regions.</title>
        <authorList>
            <person name="Hyden B."/>
            <person name="Feng K."/>
            <person name="Yates T.B."/>
            <person name="Jawdy S."/>
            <person name="Cereghino C."/>
            <person name="Smart L.B."/>
            <person name="Muchero W."/>
        </authorList>
    </citation>
    <scope>NUCLEOTIDE SEQUENCE</scope>
    <source>
        <tissue evidence="2">Shoot tip</tissue>
    </source>
</reference>
<evidence type="ECO:0000259" key="1">
    <source>
        <dbReference type="Pfam" id="PF20428"/>
    </source>
</evidence>
<proteinExistence type="predicted"/>
<dbReference type="EMBL" id="JAPFFK010000008">
    <property type="protein sequence ID" value="KAJ6748231.1"/>
    <property type="molecule type" value="Genomic_DNA"/>
</dbReference>
<dbReference type="Pfam" id="PF20428">
    <property type="entry name" value="Sey1_3HB"/>
    <property type="match status" value="1"/>
</dbReference>
<dbReference type="OrthoDB" id="1739049at2759"/>
<dbReference type="GO" id="GO:0003924">
    <property type="term" value="F:GTPase activity"/>
    <property type="evidence" value="ECO:0007669"/>
    <property type="project" value="TreeGrafter"/>
</dbReference>
<dbReference type="AlphaFoldDB" id="A0A9Q0VGC9"/>
<comment type="caution">
    <text evidence="2">The sequence shown here is derived from an EMBL/GenBank/DDBJ whole genome shotgun (WGS) entry which is preliminary data.</text>
</comment>